<dbReference type="InterPro" id="IPR004358">
    <property type="entry name" value="Sig_transdc_His_kin-like_C"/>
</dbReference>
<feature type="transmembrane region" description="Helical" evidence="5">
    <location>
        <begin position="29"/>
        <end position="48"/>
    </location>
</feature>
<evidence type="ECO:0000256" key="4">
    <source>
        <dbReference type="SAM" id="MobiDB-lite"/>
    </source>
</evidence>
<dbReference type="GO" id="GO:0000155">
    <property type="term" value="F:phosphorelay sensor kinase activity"/>
    <property type="evidence" value="ECO:0007669"/>
    <property type="project" value="InterPro"/>
</dbReference>
<feature type="transmembrane region" description="Helical" evidence="5">
    <location>
        <begin position="161"/>
        <end position="182"/>
    </location>
</feature>
<accession>A0A368XGT5</accession>
<dbReference type="PROSITE" id="PS50109">
    <property type="entry name" value="HIS_KIN"/>
    <property type="match status" value="1"/>
</dbReference>
<comment type="catalytic activity">
    <reaction evidence="1">
        <text>ATP + protein L-histidine = ADP + protein N-phospho-L-histidine.</text>
        <dbReference type="EC" id="2.7.13.3"/>
    </reaction>
</comment>
<comment type="caution">
    <text evidence="7">The sequence shown here is derived from an EMBL/GenBank/DDBJ whole genome shotgun (WGS) entry which is preliminary data.</text>
</comment>
<keyword evidence="5" id="KW-1133">Transmembrane helix</keyword>
<feature type="transmembrane region" description="Helical" evidence="5">
    <location>
        <begin position="82"/>
        <end position="103"/>
    </location>
</feature>
<keyword evidence="7" id="KW-0418">Kinase</keyword>
<evidence type="ECO:0000313" key="7">
    <source>
        <dbReference type="EMBL" id="RCW65687.1"/>
    </source>
</evidence>
<gene>
    <name evidence="7" type="ORF">DES41_112138</name>
</gene>
<dbReference type="Gene3D" id="3.30.565.10">
    <property type="entry name" value="Histidine kinase-like ATPase, C-terminal domain"/>
    <property type="match status" value="1"/>
</dbReference>
<evidence type="ECO:0000313" key="8">
    <source>
        <dbReference type="Proteomes" id="UP000252884"/>
    </source>
</evidence>
<dbReference type="RefSeq" id="WP_114471777.1">
    <property type="nucleotide sequence ID" value="NZ_QPJK01000012.1"/>
</dbReference>
<dbReference type="PANTHER" id="PTHR43065:SF42">
    <property type="entry name" value="TWO-COMPONENT SENSOR PPRA"/>
    <property type="match status" value="1"/>
</dbReference>
<dbReference type="OrthoDB" id="224978at2"/>
<dbReference type="SUPFAM" id="SSF47384">
    <property type="entry name" value="Homodimeric domain of signal transducing histidine kinase"/>
    <property type="match status" value="1"/>
</dbReference>
<dbReference type="Pfam" id="PF02518">
    <property type="entry name" value="HATPase_c"/>
    <property type="match status" value="1"/>
</dbReference>
<feature type="transmembrane region" description="Helical" evidence="5">
    <location>
        <begin position="109"/>
        <end position="130"/>
    </location>
</feature>
<keyword evidence="8" id="KW-1185">Reference proteome</keyword>
<dbReference type="PRINTS" id="PR00344">
    <property type="entry name" value="BCTRLSENSOR"/>
</dbReference>
<dbReference type="PANTHER" id="PTHR43065">
    <property type="entry name" value="SENSOR HISTIDINE KINASE"/>
    <property type="match status" value="1"/>
</dbReference>
<keyword evidence="5" id="KW-0472">Membrane</keyword>
<keyword evidence="7" id="KW-0808">Transferase</keyword>
<dbReference type="AlphaFoldDB" id="A0A368XGT5"/>
<dbReference type="InterPro" id="IPR005467">
    <property type="entry name" value="His_kinase_dom"/>
</dbReference>
<feature type="transmembrane region" description="Helical" evidence="5">
    <location>
        <begin position="137"/>
        <end position="155"/>
    </location>
</feature>
<dbReference type="EMBL" id="QPJK01000012">
    <property type="protein sequence ID" value="RCW65687.1"/>
    <property type="molecule type" value="Genomic_DNA"/>
</dbReference>
<dbReference type="InterPro" id="IPR036097">
    <property type="entry name" value="HisK_dim/P_sf"/>
</dbReference>
<dbReference type="SMART" id="SM00387">
    <property type="entry name" value="HATPase_c"/>
    <property type="match status" value="1"/>
</dbReference>
<keyword evidence="3" id="KW-0597">Phosphoprotein</keyword>
<dbReference type="EC" id="2.7.13.3" evidence="2"/>
<protein>
    <recommendedName>
        <fullName evidence="2">histidine kinase</fullName>
        <ecNumber evidence="2">2.7.13.3</ecNumber>
    </recommendedName>
</protein>
<evidence type="ECO:0000256" key="5">
    <source>
        <dbReference type="SAM" id="Phobius"/>
    </source>
</evidence>
<evidence type="ECO:0000256" key="3">
    <source>
        <dbReference type="ARBA" id="ARBA00022553"/>
    </source>
</evidence>
<feature type="domain" description="Histidine kinase" evidence="6">
    <location>
        <begin position="233"/>
        <end position="451"/>
    </location>
</feature>
<name>A0A368XGT5_9BURK</name>
<keyword evidence="5" id="KW-0812">Transmembrane</keyword>
<evidence type="ECO:0000256" key="1">
    <source>
        <dbReference type="ARBA" id="ARBA00000085"/>
    </source>
</evidence>
<feature type="transmembrane region" description="Helical" evidence="5">
    <location>
        <begin position="54"/>
        <end position="75"/>
    </location>
</feature>
<feature type="region of interest" description="Disordered" evidence="4">
    <location>
        <begin position="456"/>
        <end position="480"/>
    </location>
</feature>
<dbReference type="InterPro" id="IPR003661">
    <property type="entry name" value="HisK_dim/P_dom"/>
</dbReference>
<dbReference type="Gene3D" id="1.10.287.130">
    <property type="match status" value="1"/>
</dbReference>
<dbReference type="InterPro" id="IPR003594">
    <property type="entry name" value="HATPase_dom"/>
</dbReference>
<evidence type="ECO:0000256" key="2">
    <source>
        <dbReference type="ARBA" id="ARBA00012438"/>
    </source>
</evidence>
<dbReference type="Proteomes" id="UP000252884">
    <property type="component" value="Unassembled WGS sequence"/>
</dbReference>
<dbReference type="InterPro" id="IPR036890">
    <property type="entry name" value="HATPase_C_sf"/>
</dbReference>
<evidence type="ECO:0000259" key="6">
    <source>
        <dbReference type="PROSITE" id="PS50109"/>
    </source>
</evidence>
<organism evidence="7 8">
    <name type="scientific">Pseudorhodoferax soli</name>
    <dbReference type="NCBI Taxonomy" id="545864"/>
    <lineage>
        <taxon>Bacteria</taxon>
        <taxon>Pseudomonadati</taxon>
        <taxon>Pseudomonadota</taxon>
        <taxon>Betaproteobacteria</taxon>
        <taxon>Burkholderiales</taxon>
        <taxon>Comamonadaceae</taxon>
    </lineage>
</organism>
<reference evidence="7 8" key="1">
    <citation type="submission" date="2018-07" db="EMBL/GenBank/DDBJ databases">
        <title>Genomic Encyclopedia of Type Strains, Phase IV (KMG-IV): sequencing the most valuable type-strain genomes for metagenomic binning, comparative biology and taxonomic classification.</title>
        <authorList>
            <person name="Goeker M."/>
        </authorList>
    </citation>
    <scope>NUCLEOTIDE SEQUENCE [LARGE SCALE GENOMIC DNA]</scope>
    <source>
        <strain evidence="7 8">DSM 21634</strain>
    </source>
</reference>
<dbReference type="SUPFAM" id="SSF55874">
    <property type="entry name" value="ATPase domain of HSP90 chaperone/DNA topoisomerase II/histidine kinase"/>
    <property type="match status" value="1"/>
</dbReference>
<dbReference type="CDD" id="cd00082">
    <property type="entry name" value="HisKA"/>
    <property type="match status" value="1"/>
</dbReference>
<feature type="compositionally biased region" description="Low complexity" evidence="4">
    <location>
        <begin position="470"/>
        <end position="480"/>
    </location>
</feature>
<proteinExistence type="predicted"/>
<sequence>MDAAPQLTTALKVDYETELSEFRLAYSRAGCIVACVLVPGGVGLDMAFYPGSVLPLGVARGVTTIVLGLLLALLYSRFADKYVRAITVAWLLLPQIMIVWMIYRTDGALSPYVFGLSLALYASGIVMPIGLMQSVGLGAFTCVAYFLAGLLHLHAPVPGGALIGNTIFLLFSATASSVCTVFNERARLKLFALKREVAEKNATLQSTNHALAQIKGMMMQQEKMAALGTLSAGLLHEVNNPVNYSMMALNMALMDPAVAASAELKESLTDAKDGMLRVQSIVSDLKTFAYQKPGGDSERIFLFEKALRSALRLTGFELKGVDIETDLPLDTHVRGDEPAVIGVLVNLLGNAALALHKAAQRRAGLEPQIVVRAERQGARLFVHVRDNGTGIARENLERVFEPFFTTREVGQGLGLGLAVCYAIVQRHGGHLTVASEEGAWTEFRFDLALATADAAADPGAPSTAIPPPAALGAPAGAVPA</sequence>